<dbReference type="OrthoDB" id="2272416at2759"/>
<dbReference type="PANTHER" id="PTHR34482">
    <property type="entry name" value="DNA DAMAGE-INDUCIBLE PROTEIN 1-LIKE"/>
    <property type="match status" value="1"/>
</dbReference>
<dbReference type="RefSeq" id="XP_016746313.1">
    <property type="nucleotide sequence ID" value="XM_016890824.1"/>
</dbReference>
<dbReference type="PANTHER" id="PTHR34482:SF36">
    <property type="entry name" value="RETROTRANSPOSON GAG DOMAIN-CONTAINING PROTEIN"/>
    <property type="match status" value="1"/>
</dbReference>
<evidence type="ECO:0000313" key="2">
    <source>
        <dbReference type="Proteomes" id="UP000818029"/>
    </source>
</evidence>
<evidence type="ECO:0000313" key="3">
    <source>
        <dbReference type="RefSeq" id="XP_016746313.1"/>
    </source>
</evidence>
<organism evidence="2 3">
    <name type="scientific">Gossypium hirsutum</name>
    <name type="common">Upland cotton</name>
    <name type="synonym">Gossypium mexicanum</name>
    <dbReference type="NCBI Taxonomy" id="3635"/>
    <lineage>
        <taxon>Eukaryota</taxon>
        <taxon>Viridiplantae</taxon>
        <taxon>Streptophyta</taxon>
        <taxon>Embryophyta</taxon>
        <taxon>Tracheophyta</taxon>
        <taxon>Spermatophyta</taxon>
        <taxon>Magnoliopsida</taxon>
        <taxon>eudicotyledons</taxon>
        <taxon>Gunneridae</taxon>
        <taxon>Pentapetalae</taxon>
        <taxon>rosids</taxon>
        <taxon>malvids</taxon>
        <taxon>Malvales</taxon>
        <taxon>Malvaceae</taxon>
        <taxon>Malvoideae</taxon>
        <taxon>Gossypium</taxon>
    </lineage>
</organism>
<dbReference type="InterPro" id="IPR005162">
    <property type="entry name" value="Retrotrans_gag_dom"/>
</dbReference>
<dbReference type="GeneID" id="107955080"/>
<proteinExistence type="predicted"/>
<dbReference type="KEGG" id="ghi:107955080"/>
<dbReference type="AlphaFoldDB" id="A0A1U8P7P7"/>
<dbReference type="Pfam" id="PF03732">
    <property type="entry name" value="Retrotrans_gag"/>
    <property type="match status" value="1"/>
</dbReference>
<dbReference type="Proteomes" id="UP000818029">
    <property type="component" value="Chromosome A08"/>
</dbReference>
<gene>
    <name evidence="3" type="primary">LOC107955080</name>
</gene>
<keyword evidence="2" id="KW-1185">Reference proteome</keyword>
<accession>A0A1U8P7P7</accession>
<dbReference type="PaxDb" id="3635-A0A1U8P7P7"/>
<protein>
    <recommendedName>
        <fullName evidence="1">Retrotransposon gag domain-containing protein</fullName>
    </recommendedName>
</protein>
<evidence type="ECO:0000259" key="1">
    <source>
        <dbReference type="Pfam" id="PF03732"/>
    </source>
</evidence>
<reference evidence="3" key="2">
    <citation type="submission" date="2025-08" db="UniProtKB">
        <authorList>
            <consortium name="RefSeq"/>
        </authorList>
    </citation>
    <scope>IDENTIFICATION</scope>
</reference>
<sequence length="172" mass="19900">MEDLDCSPEQKLKGAVSLLNKEAYQWWLTVKEGTQPKQVTWAFFKATFQGKYVGASYVDVRSKEFLNLTQGNKSVAEYKAEFLCLSRYARVMVVMDYECCVRFEDGFKDIFRVLIAPQNERVFSELVEKAKIAKETKRAERLIREKKGVRIKGWLRLLMLERGLGLGPEIMG</sequence>
<feature type="domain" description="Retrotransposon gag" evidence="1">
    <location>
        <begin position="15"/>
        <end position="106"/>
    </location>
</feature>
<name>A0A1U8P7P7_GOSHI</name>
<dbReference type="SMR" id="A0A1U8P7P7"/>
<reference evidence="2" key="1">
    <citation type="journal article" date="2020" name="Nat. Genet.">
        <title>Genomic diversifications of five Gossypium allopolyploid species and their impact on cotton improvement.</title>
        <authorList>
            <person name="Chen Z.J."/>
            <person name="Sreedasyam A."/>
            <person name="Ando A."/>
            <person name="Song Q."/>
            <person name="De Santiago L.M."/>
            <person name="Hulse-Kemp A.M."/>
            <person name="Ding M."/>
            <person name="Ye W."/>
            <person name="Kirkbride R.C."/>
            <person name="Jenkins J."/>
            <person name="Plott C."/>
            <person name="Lovell J."/>
            <person name="Lin Y.M."/>
            <person name="Vaughn R."/>
            <person name="Liu B."/>
            <person name="Simpson S."/>
            <person name="Scheffler B.E."/>
            <person name="Wen L."/>
            <person name="Saski C.A."/>
            <person name="Grover C.E."/>
            <person name="Hu G."/>
            <person name="Conover J.L."/>
            <person name="Carlson J.W."/>
            <person name="Shu S."/>
            <person name="Boston L.B."/>
            <person name="Williams M."/>
            <person name="Peterson D.G."/>
            <person name="McGee K."/>
            <person name="Jones D.C."/>
            <person name="Wendel J.F."/>
            <person name="Stelly D.M."/>
            <person name="Grimwood J."/>
            <person name="Schmutz J."/>
        </authorList>
    </citation>
    <scope>NUCLEOTIDE SEQUENCE [LARGE SCALE GENOMIC DNA]</scope>
    <source>
        <strain evidence="2">cv. TM-1</strain>
    </source>
</reference>